<accession>A0A1H6INX6</accession>
<sequence length="158" mass="18064">MKTISFVLKVISFVVLILIWIFTIVNFKNLPETIPIHYNIDGTPDGFGPKSTIWFETTLTTALFLFLMYVSKKPNFPLLNIPQNIKKKPILTEFIVSILLLIIMLIFADINYESIQNALGKTNGLSSIMHYLLGLVFIFVFGLLIYSYIISKRQNLQG</sequence>
<evidence type="ECO:0000313" key="4">
    <source>
        <dbReference type="Proteomes" id="UP000198555"/>
    </source>
</evidence>
<gene>
    <name evidence="3" type="ORF">SAMN05421793_10849</name>
</gene>
<evidence type="ECO:0000313" key="3">
    <source>
        <dbReference type="EMBL" id="SEH50796.1"/>
    </source>
</evidence>
<dbReference type="Pfam" id="PF07853">
    <property type="entry name" value="DUF1648"/>
    <property type="match status" value="1"/>
</dbReference>
<protein>
    <recommendedName>
        <fullName evidence="2">DUF1648 domain-containing protein</fullName>
    </recommendedName>
</protein>
<keyword evidence="1" id="KW-0812">Transmembrane</keyword>
<feature type="domain" description="DUF1648" evidence="2">
    <location>
        <begin position="15"/>
        <end position="55"/>
    </location>
</feature>
<reference evidence="4" key="1">
    <citation type="submission" date="2016-10" db="EMBL/GenBank/DDBJ databases">
        <authorList>
            <person name="Varghese N."/>
            <person name="Submissions S."/>
        </authorList>
    </citation>
    <scope>NUCLEOTIDE SEQUENCE [LARGE SCALE GENOMIC DNA]</scope>
    <source>
        <strain evidence="4">DSM 19326</strain>
    </source>
</reference>
<dbReference type="Proteomes" id="UP000198555">
    <property type="component" value="Unassembled WGS sequence"/>
</dbReference>
<feature type="transmembrane region" description="Helical" evidence="1">
    <location>
        <begin position="7"/>
        <end position="25"/>
    </location>
</feature>
<dbReference type="AlphaFoldDB" id="A0A1H6INX6"/>
<feature type="transmembrane region" description="Helical" evidence="1">
    <location>
        <begin position="128"/>
        <end position="149"/>
    </location>
</feature>
<keyword evidence="4" id="KW-1185">Reference proteome</keyword>
<proteinExistence type="predicted"/>
<evidence type="ECO:0000259" key="2">
    <source>
        <dbReference type="Pfam" id="PF07853"/>
    </source>
</evidence>
<name>A0A1H6INX6_9FLAO</name>
<feature type="transmembrane region" description="Helical" evidence="1">
    <location>
        <begin position="53"/>
        <end position="70"/>
    </location>
</feature>
<dbReference type="RefSeq" id="WP_089768856.1">
    <property type="nucleotide sequence ID" value="NZ_FNWX01000008.1"/>
</dbReference>
<dbReference type="InterPro" id="IPR012867">
    <property type="entry name" value="DUF1648"/>
</dbReference>
<evidence type="ECO:0000256" key="1">
    <source>
        <dbReference type="SAM" id="Phobius"/>
    </source>
</evidence>
<feature type="transmembrane region" description="Helical" evidence="1">
    <location>
        <begin position="90"/>
        <end position="108"/>
    </location>
</feature>
<keyword evidence="1" id="KW-0472">Membrane</keyword>
<dbReference type="STRING" id="420404.SAMN05421793_10849"/>
<dbReference type="EMBL" id="FNWX01000008">
    <property type="protein sequence ID" value="SEH50796.1"/>
    <property type="molecule type" value="Genomic_DNA"/>
</dbReference>
<organism evidence="3 4">
    <name type="scientific">Epilithonimonas hominis</name>
    <dbReference type="NCBI Taxonomy" id="420404"/>
    <lineage>
        <taxon>Bacteria</taxon>
        <taxon>Pseudomonadati</taxon>
        <taxon>Bacteroidota</taxon>
        <taxon>Flavobacteriia</taxon>
        <taxon>Flavobacteriales</taxon>
        <taxon>Weeksellaceae</taxon>
        <taxon>Chryseobacterium group</taxon>
        <taxon>Epilithonimonas</taxon>
    </lineage>
</organism>
<keyword evidence="1" id="KW-1133">Transmembrane helix</keyword>